<name>A0A670JCZ1_PODMU</name>
<dbReference type="PANTHER" id="PTHR23503:SF54">
    <property type="entry name" value="MAJOR FACILITATOR SUPERFAMILY (MFS) PROFILE DOMAIN-CONTAINING PROTEIN"/>
    <property type="match status" value="1"/>
</dbReference>
<evidence type="ECO:0000256" key="4">
    <source>
        <dbReference type="ARBA" id="ARBA00023136"/>
    </source>
</evidence>
<accession>A0A670JCZ1</accession>
<feature type="domain" description="Major facilitator superfamily (MFS) profile" evidence="6">
    <location>
        <begin position="1"/>
        <end position="372"/>
    </location>
</feature>
<feature type="transmembrane region" description="Helical" evidence="5">
    <location>
        <begin position="247"/>
        <end position="271"/>
    </location>
</feature>
<feature type="transmembrane region" description="Helical" evidence="5">
    <location>
        <begin position="320"/>
        <end position="341"/>
    </location>
</feature>
<dbReference type="Proteomes" id="UP000472272">
    <property type="component" value="Chromosome 10"/>
</dbReference>
<evidence type="ECO:0000313" key="7">
    <source>
        <dbReference type="Ensembl" id="ENSPMRP00000022388.1"/>
    </source>
</evidence>
<evidence type="ECO:0000259" key="6">
    <source>
        <dbReference type="PROSITE" id="PS50850"/>
    </source>
</evidence>
<keyword evidence="2 5" id="KW-0812">Transmembrane</keyword>
<dbReference type="GO" id="GO:0005886">
    <property type="term" value="C:plasma membrane"/>
    <property type="evidence" value="ECO:0007669"/>
    <property type="project" value="TreeGrafter"/>
</dbReference>
<dbReference type="InterPro" id="IPR005829">
    <property type="entry name" value="Sugar_transporter_CS"/>
</dbReference>
<dbReference type="InterPro" id="IPR045263">
    <property type="entry name" value="GLUT"/>
</dbReference>
<keyword evidence="8" id="KW-1185">Reference proteome</keyword>
<dbReference type="Pfam" id="PF00083">
    <property type="entry name" value="Sugar_tr"/>
    <property type="match status" value="1"/>
</dbReference>
<evidence type="ECO:0000256" key="1">
    <source>
        <dbReference type="ARBA" id="ARBA00004141"/>
    </source>
</evidence>
<sequence length="402" mass="44802">MASLCSNLVLYRKMILMTTVLGLGGSFHFGFKVSMINFLAAVIMGTSRIAKSFEMILLGRLLYGFNAGLGVCIQGQYLAEISPKHLRGLTNVTIAVLANLGKFLGQLTGLRELLGTESLWPFLLASSGILALLLLITVPFFPESPSYLLIQKGDMEGCLKSLKQLWGEGDHRAEVNDLLKEQAATKEAKIMSVLELFRDRSMRCQIYLLIIVAGTLPVSGVSVIYFYSFDVFRTAGFSEELSPYVTLGIGACELCSTIVCCFIIELALAVLTTALSLQDRTFWIPYCNVALIFLYIVLYGRTTLPVIAELFTQSSRPAALVIGTTLHWVELYLIGMLFPYLVSHLGNFCFLVFMGIRTISWVLLFQFLPETEGRSLMDIQMEFNHLKMRKNPPEDLENCTKL</sequence>
<feature type="transmembrane region" description="Helical" evidence="5">
    <location>
        <begin position="57"/>
        <end position="79"/>
    </location>
</feature>
<dbReference type="SUPFAM" id="SSF103473">
    <property type="entry name" value="MFS general substrate transporter"/>
    <property type="match status" value="1"/>
</dbReference>
<dbReference type="PROSITE" id="PS50850">
    <property type="entry name" value="MFS"/>
    <property type="match status" value="1"/>
</dbReference>
<dbReference type="InterPro" id="IPR020846">
    <property type="entry name" value="MFS_dom"/>
</dbReference>
<reference evidence="7" key="2">
    <citation type="submission" date="2025-08" db="UniProtKB">
        <authorList>
            <consortium name="Ensembl"/>
        </authorList>
    </citation>
    <scope>IDENTIFICATION</scope>
</reference>
<reference evidence="7" key="3">
    <citation type="submission" date="2025-09" db="UniProtKB">
        <authorList>
            <consortium name="Ensembl"/>
        </authorList>
    </citation>
    <scope>IDENTIFICATION</scope>
</reference>
<feature type="transmembrane region" description="Helical" evidence="5">
    <location>
        <begin position="119"/>
        <end position="141"/>
    </location>
</feature>
<dbReference type="Ensembl" id="ENSPMRT00000023784.1">
    <property type="protein sequence ID" value="ENSPMRP00000022388.1"/>
    <property type="gene ID" value="ENSPMRG00000014541.1"/>
</dbReference>
<dbReference type="AlphaFoldDB" id="A0A670JCZ1"/>
<feature type="transmembrane region" description="Helical" evidence="5">
    <location>
        <begin position="283"/>
        <end position="300"/>
    </location>
</feature>
<dbReference type="PANTHER" id="PTHR23503">
    <property type="entry name" value="SOLUTE CARRIER FAMILY 2"/>
    <property type="match status" value="1"/>
</dbReference>
<dbReference type="InterPro" id="IPR005828">
    <property type="entry name" value="MFS_sugar_transport-like"/>
</dbReference>
<dbReference type="GeneTree" id="ENSGT00940000161061"/>
<dbReference type="GO" id="GO:0046323">
    <property type="term" value="P:D-glucose import"/>
    <property type="evidence" value="ECO:0007669"/>
    <property type="project" value="TreeGrafter"/>
</dbReference>
<feature type="transmembrane region" description="Helical" evidence="5">
    <location>
        <begin position="348"/>
        <end position="368"/>
    </location>
</feature>
<reference evidence="7 8" key="1">
    <citation type="journal article" date="2019" name="Proc. Natl. Acad. Sci. U.S.A.">
        <title>Regulatory changes in pterin and carotenoid genes underlie balanced color polymorphisms in the wall lizard.</title>
        <authorList>
            <person name="Andrade P."/>
            <person name="Pinho C."/>
            <person name="Perez I de Lanuza G."/>
            <person name="Afonso S."/>
            <person name="Brejcha J."/>
            <person name="Rubin C.J."/>
            <person name="Wallerman O."/>
            <person name="Pereira P."/>
            <person name="Sabatino S.J."/>
            <person name="Bellati A."/>
            <person name="Pellitteri-Rosa D."/>
            <person name="Bosakova Z."/>
            <person name="Bunikis I."/>
            <person name="Carretero M.A."/>
            <person name="Feiner N."/>
            <person name="Marsik P."/>
            <person name="Pauperio F."/>
            <person name="Salvi D."/>
            <person name="Soler L."/>
            <person name="While G.M."/>
            <person name="Uller T."/>
            <person name="Font E."/>
            <person name="Andersson L."/>
            <person name="Carneiro M."/>
        </authorList>
    </citation>
    <scope>NUCLEOTIDE SEQUENCE</scope>
</reference>
<organism evidence="7 8">
    <name type="scientific">Podarcis muralis</name>
    <name type="common">Wall lizard</name>
    <name type="synonym">Lacerta muralis</name>
    <dbReference type="NCBI Taxonomy" id="64176"/>
    <lineage>
        <taxon>Eukaryota</taxon>
        <taxon>Metazoa</taxon>
        <taxon>Chordata</taxon>
        <taxon>Craniata</taxon>
        <taxon>Vertebrata</taxon>
        <taxon>Euteleostomi</taxon>
        <taxon>Lepidosauria</taxon>
        <taxon>Squamata</taxon>
        <taxon>Bifurcata</taxon>
        <taxon>Unidentata</taxon>
        <taxon>Episquamata</taxon>
        <taxon>Laterata</taxon>
        <taxon>Lacertibaenia</taxon>
        <taxon>Lacertidae</taxon>
        <taxon>Podarcis</taxon>
    </lineage>
</organism>
<evidence type="ECO:0000256" key="5">
    <source>
        <dbReference type="SAM" id="Phobius"/>
    </source>
</evidence>
<dbReference type="GO" id="GO:0055056">
    <property type="term" value="F:D-glucose transmembrane transporter activity"/>
    <property type="evidence" value="ECO:0007669"/>
    <property type="project" value="TreeGrafter"/>
</dbReference>
<protein>
    <recommendedName>
        <fullName evidence="6">Major facilitator superfamily (MFS) profile domain-containing protein</fullName>
    </recommendedName>
</protein>
<dbReference type="Gene3D" id="1.20.1250.20">
    <property type="entry name" value="MFS general substrate transporter like domains"/>
    <property type="match status" value="1"/>
</dbReference>
<proteinExistence type="predicted"/>
<keyword evidence="4 5" id="KW-0472">Membrane</keyword>
<evidence type="ECO:0000256" key="3">
    <source>
        <dbReference type="ARBA" id="ARBA00022989"/>
    </source>
</evidence>
<keyword evidence="3 5" id="KW-1133">Transmembrane helix</keyword>
<feature type="transmembrane region" description="Helical" evidence="5">
    <location>
        <begin position="20"/>
        <end position="45"/>
    </location>
</feature>
<evidence type="ECO:0000256" key="2">
    <source>
        <dbReference type="ARBA" id="ARBA00022692"/>
    </source>
</evidence>
<comment type="subcellular location">
    <subcellularLocation>
        <location evidence="1">Membrane</location>
        <topology evidence="1">Multi-pass membrane protein</topology>
    </subcellularLocation>
</comment>
<evidence type="ECO:0000313" key="8">
    <source>
        <dbReference type="Proteomes" id="UP000472272"/>
    </source>
</evidence>
<dbReference type="GO" id="GO:0070837">
    <property type="term" value="P:dehydroascorbic acid transport"/>
    <property type="evidence" value="ECO:0007669"/>
    <property type="project" value="TreeGrafter"/>
</dbReference>
<dbReference type="OMA" id="FAYWVNI"/>
<dbReference type="InterPro" id="IPR036259">
    <property type="entry name" value="MFS_trans_sf"/>
</dbReference>
<feature type="transmembrane region" description="Helical" evidence="5">
    <location>
        <begin position="206"/>
        <end position="227"/>
    </location>
</feature>
<dbReference type="PROSITE" id="PS00217">
    <property type="entry name" value="SUGAR_TRANSPORT_2"/>
    <property type="match status" value="1"/>
</dbReference>